<comment type="caution">
    <text evidence="1">The sequence shown here is derived from an EMBL/GenBank/DDBJ whole genome shotgun (WGS) entry which is preliminary data.</text>
</comment>
<dbReference type="VEuPathDB" id="FungiDB:VP01_7704g1"/>
<organism evidence="1 2">
    <name type="scientific">Puccinia sorghi</name>
    <dbReference type="NCBI Taxonomy" id="27349"/>
    <lineage>
        <taxon>Eukaryota</taxon>
        <taxon>Fungi</taxon>
        <taxon>Dikarya</taxon>
        <taxon>Basidiomycota</taxon>
        <taxon>Pucciniomycotina</taxon>
        <taxon>Pucciniomycetes</taxon>
        <taxon>Pucciniales</taxon>
        <taxon>Pucciniaceae</taxon>
        <taxon>Puccinia</taxon>
    </lineage>
</organism>
<evidence type="ECO:0000313" key="2">
    <source>
        <dbReference type="Proteomes" id="UP000037035"/>
    </source>
</evidence>
<dbReference type="Proteomes" id="UP000037035">
    <property type="component" value="Unassembled WGS sequence"/>
</dbReference>
<dbReference type="AlphaFoldDB" id="A0A0L6UBM2"/>
<keyword evidence="2" id="KW-1185">Reference proteome</keyword>
<dbReference type="EMBL" id="LAVV01013166">
    <property type="protein sequence ID" value="KNZ45901.1"/>
    <property type="molecule type" value="Genomic_DNA"/>
</dbReference>
<accession>A0A0L6UBM2</accession>
<reference evidence="1 2" key="1">
    <citation type="submission" date="2015-08" db="EMBL/GenBank/DDBJ databases">
        <title>Next Generation Sequencing and Analysis of the Genome of Puccinia sorghi L Schw, the Causal Agent of Maize Common Rust.</title>
        <authorList>
            <person name="Rochi L."/>
            <person name="Burguener G."/>
            <person name="Darino M."/>
            <person name="Turjanski A."/>
            <person name="Kreff E."/>
            <person name="Dieguez M.J."/>
            <person name="Sacco F."/>
        </authorList>
    </citation>
    <scope>NUCLEOTIDE SEQUENCE [LARGE SCALE GENOMIC DNA]</scope>
    <source>
        <strain evidence="1 2">RO10H11247</strain>
    </source>
</reference>
<proteinExistence type="predicted"/>
<sequence length="115" mass="12982">MCCILVLPLFKRKRRYCEALVKQATTTTLQGCCAPTIPTGIRETGIHGSEKRPLPIDSKKKYLNENSLKQAIKFISTPPFCLFDCPSNQVMIFDEQNENQIVGLLKFIPFSSMTP</sequence>
<gene>
    <name evidence="1" type="ORF">VP01_7704g1</name>
</gene>
<evidence type="ECO:0000313" key="1">
    <source>
        <dbReference type="EMBL" id="KNZ45901.1"/>
    </source>
</evidence>
<name>A0A0L6UBM2_9BASI</name>
<protein>
    <submittedName>
        <fullName evidence="1">Uncharacterized protein</fullName>
    </submittedName>
</protein>